<evidence type="ECO:0000256" key="1">
    <source>
        <dbReference type="SAM" id="Phobius"/>
    </source>
</evidence>
<dbReference type="OrthoDB" id="7819947at2"/>
<dbReference type="EMBL" id="QBKS01000001">
    <property type="protein sequence ID" value="PTX56376.1"/>
    <property type="molecule type" value="Genomic_DNA"/>
</dbReference>
<accession>A0A2T6BJZ3</accession>
<name>A0A2T6BJZ3_9RHOB</name>
<comment type="caution">
    <text evidence="2">The sequence shown here is derived from an EMBL/GenBank/DDBJ whole genome shotgun (WGS) entry which is preliminary data.</text>
</comment>
<sequence length="174" mass="18884">MSGKLVGIAIMIIALTAGAWMYYLQVYAFYEEVQTPDPVALTSVATGAPEDIIADAITAIDADSSPIRYRACFETPMSHALLTETYELAVGAEPLVAPDWFDCFDAQEIGEALQTGEALAFLGQENIEYGVDRIVAIFEDGRGYVWQQLNDCGRKAYDGTQVGPDCPARENTGN</sequence>
<dbReference type="InterPro" id="IPR045616">
    <property type="entry name" value="DUF6446"/>
</dbReference>
<keyword evidence="1" id="KW-1133">Transmembrane helix</keyword>
<gene>
    <name evidence="2" type="ORF">C8N43_1033</name>
</gene>
<reference evidence="2 3" key="1">
    <citation type="submission" date="2018-04" db="EMBL/GenBank/DDBJ databases">
        <title>Genomic Encyclopedia of Archaeal and Bacterial Type Strains, Phase II (KMG-II): from individual species to whole genera.</title>
        <authorList>
            <person name="Goeker M."/>
        </authorList>
    </citation>
    <scope>NUCLEOTIDE SEQUENCE [LARGE SCALE GENOMIC DNA]</scope>
    <source>
        <strain evidence="2 3">DSM 100977</strain>
    </source>
</reference>
<evidence type="ECO:0008006" key="4">
    <source>
        <dbReference type="Google" id="ProtNLM"/>
    </source>
</evidence>
<dbReference type="Pfam" id="PF20044">
    <property type="entry name" value="DUF6446"/>
    <property type="match status" value="1"/>
</dbReference>
<proteinExistence type="predicted"/>
<evidence type="ECO:0000313" key="3">
    <source>
        <dbReference type="Proteomes" id="UP000243978"/>
    </source>
</evidence>
<keyword evidence="3" id="KW-1185">Reference proteome</keyword>
<feature type="transmembrane region" description="Helical" evidence="1">
    <location>
        <begin position="6"/>
        <end position="24"/>
    </location>
</feature>
<keyword evidence="1" id="KW-0812">Transmembrane</keyword>
<dbReference type="Proteomes" id="UP000243978">
    <property type="component" value="Unassembled WGS sequence"/>
</dbReference>
<keyword evidence="1" id="KW-0472">Membrane</keyword>
<organism evidence="2 3">
    <name type="scientific">Litoreibacter ponti</name>
    <dbReference type="NCBI Taxonomy" id="1510457"/>
    <lineage>
        <taxon>Bacteria</taxon>
        <taxon>Pseudomonadati</taxon>
        <taxon>Pseudomonadota</taxon>
        <taxon>Alphaproteobacteria</taxon>
        <taxon>Rhodobacterales</taxon>
        <taxon>Roseobacteraceae</taxon>
        <taxon>Litoreibacter</taxon>
    </lineage>
</organism>
<dbReference type="AlphaFoldDB" id="A0A2T6BJZ3"/>
<evidence type="ECO:0000313" key="2">
    <source>
        <dbReference type="EMBL" id="PTX56376.1"/>
    </source>
</evidence>
<protein>
    <recommendedName>
        <fullName evidence="4">Histidine kinase</fullName>
    </recommendedName>
</protein>
<dbReference type="RefSeq" id="WP_107844580.1">
    <property type="nucleotide sequence ID" value="NZ_QBKS01000001.1"/>
</dbReference>